<dbReference type="Gene3D" id="2.40.10.170">
    <property type="match status" value="1"/>
</dbReference>
<dbReference type="InterPro" id="IPR048792">
    <property type="entry name" value="CarD_C"/>
</dbReference>
<dbReference type="OrthoDB" id="9786074at2"/>
<keyword evidence="3" id="KW-1185">Reference proteome</keyword>
<dbReference type="PANTHER" id="PTHR38447">
    <property type="entry name" value="TRANSCRIPTION FACTOR YDEB-RELATED"/>
    <property type="match status" value="1"/>
</dbReference>
<dbReference type="EMBL" id="CP003359">
    <property type="protein sequence ID" value="AGB40171.1"/>
    <property type="molecule type" value="Genomic_DNA"/>
</dbReference>
<name>L0K579_HALHC</name>
<dbReference type="InterPro" id="IPR036101">
    <property type="entry name" value="CarD-like/TRCF_RID_sf"/>
</dbReference>
<dbReference type="GO" id="GO:0009303">
    <property type="term" value="P:rRNA transcription"/>
    <property type="evidence" value="ECO:0007669"/>
    <property type="project" value="TreeGrafter"/>
</dbReference>
<gene>
    <name evidence="2" type="ordered locus">Halha_0157</name>
</gene>
<dbReference type="PANTHER" id="PTHR38447:SF1">
    <property type="entry name" value="RNA POLYMERASE-BINDING TRANSCRIPTION FACTOR CARD"/>
    <property type="match status" value="1"/>
</dbReference>
<dbReference type="HOGENOM" id="CLU_048259_1_1_9"/>
<proteinExistence type="predicted"/>
<feature type="domain" description="CarD-like/TRCF RNAP-interacting" evidence="1">
    <location>
        <begin position="1"/>
        <end position="111"/>
    </location>
</feature>
<dbReference type="eggNOG" id="COG1329">
    <property type="taxonomic scope" value="Bacteria"/>
</dbReference>
<organism evidence="2 3">
    <name type="scientific">Halobacteroides halobius (strain ATCC 35273 / DSM 5150 / MD-1)</name>
    <dbReference type="NCBI Taxonomy" id="748449"/>
    <lineage>
        <taxon>Bacteria</taxon>
        <taxon>Bacillati</taxon>
        <taxon>Bacillota</taxon>
        <taxon>Clostridia</taxon>
        <taxon>Halanaerobiales</taxon>
        <taxon>Halobacteroidaceae</taxon>
        <taxon>Halobacteroides</taxon>
    </lineage>
</organism>
<reference evidence="3" key="1">
    <citation type="submission" date="2012-02" db="EMBL/GenBank/DDBJ databases">
        <title>The complete genome of Halobacteroides halobius DSM 5150.</title>
        <authorList>
            <person name="Lucas S."/>
            <person name="Copeland A."/>
            <person name="Lapidus A."/>
            <person name="Glavina del Rio T."/>
            <person name="Dalin E."/>
            <person name="Tice H."/>
            <person name="Bruce D."/>
            <person name="Goodwin L."/>
            <person name="Pitluck S."/>
            <person name="Peters L."/>
            <person name="Mikhailova N."/>
            <person name="Gu W."/>
            <person name="Kyrpides N."/>
            <person name="Mavromatis K."/>
            <person name="Ivanova N."/>
            <person name="Brettin T."/>
            <person name="Detter J.C."/>
            <person name="Han C."/>
            <person name="Larimer F."/>
            <person name="Land M."/>
            <person name="Hauser L."/>
            <person name="Markowitz V."/>
            <person name="Cheng J.-F."/>
            <person name="Hugenholtz P."/>
            <person name="Woyke T."/>
            <person name="Wu D."/>
            <person name="Tindall B."/>
            <person name="Pomrenke H."/>
            <person name="Brambilla E."/>
            <person name="Klenk H.-P."/>
            <person name="Eisen J.A."/>
        </authorList>
    </citation>
    <scope>NUCLEOTIDE SEQUENCE [LARGE SCALE GENOMIC DNA]</scope>
    <source>
        <strain evidence="3">ATCC 35273 / DSM 5150 / MD-1</strain>
    </source>
</reference>
<accession>L0K579</accession>
<dbReference type="Proteomes" id="UP000010880">
    <property type="component" value="Chromosome"/>
</dbReference>
<evidence type="ECO:0000313" key="3">
    <source>
        <dbReference type="Proteomes" id="UP000010880"/>
    </source>
</evidence>
<sequence length="165" mass="19135">MFEIGDEIVYPNHGAGTIIDIEEKEILGETKKYYIMQLPIGEMKVMIPKDNIEEVGIRNVIDQEIAEKVYYVLSGEQSEMSQNWNRRYRANSEKIKTGDIFEVAEVVRNLTIRDIIKGLSTGEKKMLSNSRQILISELVLAEDRSQEEIEEKIEEIFAEQDFDEE</sequence>
<dbReference type="InterPro" id="IPR042215">
    <property type="entry name" value="CarD-like_C"/>
</dbReference>
<dbReference type="RefSeq" id="WP_015325899.1">
    <property type="nucleotide sequence ID" value="NC_019978.1"/>
</dbReference>
<dbReference type="Pfam" id="PF02559">
    <property type="entry name" value="CarD_TRCF_RID"/>
    <property type="match status" value="1"/>
</dbReference>
<dbReference type="STRING" id="748449.Halha_0157"/>
<dbReference type="InterPro" id="IPR003711">
    <property type="entry name" value="CarD-like/TRCF_RID"/>
</dbReference>
<dbReference type="AlphaFoldDB" id="L0K579"/>
<evidence type="ECO:0000259" key="1">
    <source>
        <dbReference type="SMART" id="SM01058"/>
    </source>
</evidence>
<dbReference type="Gene3D" id="1.20.58.1290">
    <property type="entry name" value="CarD-like, C-terminal domain"/>
    <property type="match status" value="1"/>
</dbReference>
<dbReference type="InterPro" id="IPR052531">
    <property type="entry name" value="CarD-like_regulator"/>
</dbReference>
<dbReference type="KEGG" id="hhl:Halha_0157"/>
<dbReference type="SUPFAM" id="SSF141259">
    <property type="entry name" value="CarD-like"/>
    <property type="match status" value="1"/>
</dbReference>
<evidence type="ECO:0000313" key="2">
    <source>
        <dbReference type="EMBL" id="AGB40171.1"/>
    </source>
</evidence>
<dbReference type="SMART" id="SM01058">
    <property type="entry name" value="CarD_TRCF"/>
    <property type="match status" value="1"/>
</dbReference>
<protein>
    <submittedName>
        <fullName evidence="2">CarD-like transcriptional regulator</fullName>
    </submittedName>
</protein>
<dbReference type="Pfam" id="PF21095">
    <property type="entry name" value="CarD_C"/>
    <property type="match status" value="1"/>
</dbReference>